<feature type="transmembrane region" description="Helical" evidence="1">
    <location>
        <begin position="12"/>
        <end position="36"/>
    </location>
</feature>
<gene>
    <name evidence="2" type="ORF">H2O73_04650</name>
</gene>
<feature type="transmembrane region" description="Helical" evidence="1">
    <location>
        <begin position="80"/>
        <end position="101"/>
    </location>
</feature>
<keyword evidence="1" id="KW-1133">Transmembrane helix</keyword>
<dbReference type="EMBL" id="JACFYF010000002">
    <property type="protein sequence ID" value="MBA5761629.1"/>
    <property type="molecule type" value="Genomic_DNA"/>
</dbReference>
<evidence type="ECO:0000313" key="2">
    <source>
        <dbReference type="EMBL" id="MBA5761629.1"/>
    </source>
</evidence>
<protein>
    <submittedName>
        <fullName evidence="2">DUF3392 domain-containing protein</fullName>
    </submittedName>
</protein>
<evidence type="ECO:0000256" key="1">
    <source>
        <dbReference type="SAM" id="Phobius"/>
    </source>
</evidence>
<keyword evidence="1" id="KW-0812">Transmembrane</keyword>
<dbReference type="RefSeq" id="WP_182107104.1">
    <property type="nucleotide sequence ID" value="NZ_JACFYF010000002.1"/>
</dbReference>
<comment type="caution">
    <text evidence="2">The sequence shown here is derived from an EMBL/GenBank/DDBJ whole genome shotgun (WGS) entry which is preliminary data.</text>
</comment>
<accession>A0A7W2FP96</accession>
<sequence>MFDYFAPAGRYVAPYLSEISTALIACALVMFGSEINASLRKFLRAHNFVLRTVIFILINAFGYGLIIVKATPYLTRTLSQLPYGMMFSIIIMSFVAIGLWAQRNRQI</sequence>
<keyword evidence="3" id="KW-1185">Reference proteome</keyword>
<dbReference type="InterPro" id="IPR021813">
    <property type="entry name" value="DUF3392"/>
</dbReference>
<dbReference type="Pfam" id="PF11872">
    <property type="entry name" value="DUF3392"/>
    <property type="match status" value="1"/>
</dbReference>
<reference evidence="2 3" key="1">
    <citation type="submission" date="2020-07" db="EMBL/GenBank/DDBJ databases">
        <title>Vibrio marinisediminis sp. nov., isolated from marine sediment.</title>
        <authorList>
            <person name="Ji X."/>
        </authorList>
    </citation>
    <scope>NUCLEOTIDE SEQUENCE [LARGE SCALE GENOMIC DNA]</scope>
    <source>
        <strain evidence="2 3">404</strain>
    </source>
</reference>
<keyword evidence="1" id="KW-0472">Membrane</keyword>
<dbReference type="Proteomes" id="UP000571701">
    <property type="component" value="Unassembled WGS sequence"/>
</dbReference>
<evidence type="ECO:0000313" key="3">
    <source>
        <dbReference type="Proteomes" id="UP000571701"/>
    </source>
</evidence>
<feature type="transmembrane region" description="Helical" evidence="1">
    <location>
        <begin position="48"/>
        <end position="68"/>
    </location>
</feature>
<organism evidence="2 3">
    <name type="scientific">Vibrio marinisediminis</name>
    <dbReference type="NCBI Taxonomy" id="2758441"/>
    <lineage>
        <taxon>Bacteria</taxon>
        <taxon>Pseudomonadati</taxon>
        <taxon>Pseudomonadota</taxon>
        <taxon>Gammaproteobacteria</taxon>
        <taxon>Vibrionales</taxon>
        <taxon>Vibrionaceae</taxon>
        <taxon>Vibrio</taxon>
    </lineage>
</organism>
<dbReference type="AlphaFoldDB" id="A0A7W2FP96"/>
<name>A0A7W2FP96_9VIBR</name>
<proteinExistence type="predicted"/>